<keyword evidence="18" id="KW-1185">Reference proteome</keyword>
<keyword evidence="8" id="KW-0805">Transcription regulation</keyword>
<sequence>MKAVVLVTIIFWLFSKCAADKKYCWYFEGGYPIYFICRSYEDCCDTQCCVRALSIQKIWYFWLLLLLAILFCCGVGYLFRRRIYASAIPDEAAFDVSFTRHPVTATGQYPTRAHTSR</sequence>
<evidence type="ECO:0000256" key="3">
    <source>
        <dbReference type="ARBA" id="ARBA00006655"/>
    </source>
</evidence>
<reference evidence="19" key="1">
    <citation type="submission" date="2025-08" db="UniProtKB">
        <authorList>
            <consortium name="RefSeq"/>
        </authorList>
    </citation>
    <scope>IDENTIFICATION</scope>
</reference>
<keyword evidence="12" id="KW-0968">Cytoplasmic vesicle</keyword>
<evidence type="ECO:0000313" key="19">
    <source>
        <dbReference type="RefSeq" id="XP_012683237.1"/>
    </source>
</evidence>
<evidence type="ECO:0000256" key="6">
    <source>
        <dbReference type="ARBA" id="ARBA00022753"/>
    </source>
</evidence>
<feature type="signal peptide" evidence="17">
    <location>
        <begin position="1"/>
        <end position="19"/>
    </location>
</feature>
<evidence type="ECO:0000256" key="13">
    <source>
        <dbReference type="ARBA" id="ARBA00035628"/>
    </source>
</evidence>
<evidence type="ECO:0000256" key="10">
    <source>
        <dbReference type="ARBA" id="ARBA00023163"/>
    </source>
</evidence>
<evidence type="ECO:0000256" key="8">
    <source>
        <dbReference type="ARBA" id="ARBA00023015"/>
    </source>
</evidence>
<feature type="transmembrane region" description="Helical" evidence="16">
    <location>
        <begin position="59"/>
        <end position="79"/>
    </location>
</feature>
<keyword evidence="10" id="KW-0804">Transcription</keyword>
<evidence type="ECO:0000256" key="5">
    <source>
        <dbReference type="ARBA" id="ARBA00022729"/>
    </source>
</evidence>
<dbReference type="PANTHER" id="PTHR14971:SF2">
    <property type="entry name" value="VESICULAR, OVEREXPRESSED IN CANCER, PROSURVIVAL PROTEIN 1"/>
    <property type="match status" value="1"/>
</dbReference>
<evidence type="ECO:0000256" key="9">
    <source>
        <dbReference type="ARBA" id="ARBA00023136"/>
    </source>
</evidence>
<keyword evidence="5 17" id="KW-0732">Signal</keyword>
<dbReference type="GeneID" id="105900467"/>
<comment type="similarity">
    <text evidence="3">Belongs to the VOPP1/ECOP family.</text>
</comment>
<proteinExistence type="inferred from homology"/>
<evidence type="ECO:0000256" key="1">
    <source>
        <dbReference type="ARBA" id="ARBA00004358"/>
    </source>
</evidence>
<evidence type="ECO:0000256" key="11">
    <source>
        <dbReference type="ARBA" id="ARBA00023228"/>
    </source>
</evidence>
<evidence type="ECO:0000256" key="16">
    <source>
        <dbReference type="SAM" id="Phobius"/>
    </source>
</evidence>
<keyword evidence="4 16" id="KW-0812">Transmembrane</keyword>
<evidence type="ECO:0000256" key="17">
    <source>
        <dbReference type="SAM" id="SignalP"/>
    </source>
</evidence>
<evidence type="ECO:0000256" key="15">
    <source>
        <dbReference type="ARBA" id="ARBA00035715"/>
    </source>
</evidence>
<comment type="subcellular location">
    <subcellularLocation>
        <location evidence="1">Cytoplasmic vesicle membrane</location>
        <topology evidence="1">Single-pass type I membrane protein</topology>
    </subcellularLocation>
    <subcellularLocation>
        <location evidence="13">Late endosome membrane</location>
        <topology evidence="13">Single-pass membrane protein</topology>
    </subcellularLocation>
    <subcellularLocation>
        <location evidence="2">Lysosome membrane</location>
        <topology evidence="2">Single-pass membrane protein</topology>
    </subcellularLocation>
</comment>
<dbReference type="InterPro" id="IPR026229">
    <property type="entry name" value="VOPP1"/>
</dbReference>
<evidence type="ECO:0000256" key="12">
    <source>
        <dbReference type="ARBA" id="ARBA00023329"/>
    </source>
</evidence>
<keyword evidence="11" id="KW-0458">Lysosome</keyword>
<dbReference type="AlphaFoldDB" id="A0A6P3VWX0"/>
<evidence type="ECO:0000256" key="4">
    <source>
        <dbReference type="ARBA" id="ARBA00022692"/>
    </source>
</evidence>
<organism evidence="18 19">
    <name type="scientific">Clupea harengus</name>
    <name type="common">Atlantic herring</name>
    <dbReference type="NCBI Taxonomy" id="7950"/>
    <lineage>
        <taxon>Eukaryota</taxon>
        <taxon>Metazoa</taxon>
        <taxon>Chordata</taxon>
        <taxon>Craniata</taxon>
        <taxon>Vertebrata</taxon>
        <taxon>Euteleostomi</taxon>
        <taxon>Actinopterygii</taxon>
        <taxon>Neopterygii</taxon>
        <taxon>Teleostei</taxon>
        <taxon>Clupei</taxon>
        <taxon>Clupeiformes</taxon>
        <taxon>Clupeoidei</taxon>
        <taxon>Clupeidae</taxon>
        <taxon>Clupea</taxon>
    </lineage>
</organism>
<dbReference type="KEGG" id="char:105900467"/>
<dbReference type="RefSeq" id="XP_012683237.1">
    <property type="nucleotide sequence ID" value="XM_012827783.3"/>
</dbReference>
<gene>
    <name evidence="19" type="primary">si:dkey-24c2.9</name>
</gene>
<evidence type="ECO:0000256" key="14">
    <source>
        <dbReference type="ARBA" id="ARBA00035708"/>
    </source>
</evidence>
<protein>
    <recommendedName>
        <fullName evidence="14">WW domain binding protein VOPP1</fullName>
    </recommendedName>
    <alternativeName>
        <fullName evidence="15">Vesicular, overexpressed in cancer, prosurvival protein 1</fullName>
    </alternativeName>
</protein>
<dbReference type="Proteomes" id="UP000515152">
    <property type="component" value="Chromosome 25"/>
</dbReference>
<name>A0A6P3VWX0_CLUHA</name>
<keyword evidence="9 16" id="KW-0472">Membrane</keyword>
<feature type="chain" id="PRO_5027575624" description="WW domain binding protein VOPP1" evidence="17">
    <location>
        <begin position="20"/>
        <end position="117"/>
    </location>
</feature>
<dbReference type="PRINTS" id="PR02068">
    <property type="entry name" value="VOPPROTEIN1"/>
</dbReference>
<dbReference type="OrthoDB" id="6629737at2759"/>
<evidence type="ECO:0000256" key="7">
    <source>
        <dbReference type="ARBA" id="ARBA00022989"/>
    </source>
</evidence>
<dbReference type="GO" id="GO:0031902">
    <property type="term" value="C:late endosome membrane"/>
    <property type="evidence" value="ECO:0007669"/>
    <property type="project" value="UniProtKB-SubCell"/>
</dbReference>
<dbReference type="GO" id="GO:0005765">
    <property type="term" value="C:lysosomal membrane"/>
    <property type="evidence" value="ECO:0007669"/>
    <property type="project" value="UniProtKB-SubCell"/>
</dbReference>
<dbReference type="PANTHER" id="PTHR14971">
    <property type="entry name" value="VESICULAR, OVEREXPRESSED IN CANCER, PROSURVIVAL PROTEIN 1"/>
    <property type="match status" value="1"/>
</dbReference>
<evidence type="ECO:0000256" key="2">
    <source>
        <dbReference type="ARBA" id="ARBA00004363"/>
    </source>
</evidence>
<keyword evidence="7 16" id="KW-1133">Transmembrane helix</keyword>
<dbReference type="CTD" id="100007510"/>
<keyword evidence="6" id="KW-0967">Endosome</keyword>
<evidence type="ECO:0000313" key="18">
    <source>
        <dbReference type="Proteomes" id="UP000515152"/>
    </source>
</evidence>
<accession>A0A6P3VWX0</accession>